<dbReference type="PANTHER" id="PTHR43280">
    <property type="entry name" value="ARAC-FAMILY TRANSCRIPTIONAL REGULATOR"/>
    <property type="match status" value="1"/>
</dbReference>
<dbReference type="SUPFAM" id="SSF46689">
    <property type="entry name" value="Homeodomain-like"/>
    <property type="match status" value="1"/>
</dbReference>
<keyword evidence="3" id="KW-0804">Transcription</keyword>
<protein>
    <submittedName>
        <fullName evidence="5">Helix-turn-helix domain-containing protein</fullName>
    </submittedName>
</protein>
<dbReference type="AlphaFoldDB" id="A0A921HIL9"/>
<dbReference type="PANTHER" id="PTHR43280:SF32">
    <property type="entry name" value="TRANSCRIPTIONAL REGULATORY PROTEIN"/>
    <property type="match status" value="1"/>
</dbReference>
<dbReference type="Gene3D" id="1.10.10.60">
    <property type="entry name" value="Homeodomain-like"/>
    <property type="match status" value="1"/>
</dbReference>
<reference evidence="5" key="1">
    <citation type="journal article" date="2021" name="PeerJ">
        <title>Extensive microbial diversity within the chicken gut microbiome revealed by metagenomics and culture.</title>
        <authorList>
            <person name="Gilroy R."/>
            <person name="Ravi A."/>
            <person name="Getino M."/>
            <person name="Pursley I."/>
            <person name="Horton D.L."/>
            <person name="Alikhan N.F."/>
            <person name="Baker D."/>
            <person name="Gharbi K."/>
            <person name="Hall N."/>
            <person name="Watson M."/>
            <person name="Adriaenssens E.M."/>
            <person name="Foster-Nyarko E."/>
            <person name="Jarju S."/>
            <person name="Secka A."/>
            <person name="Antonio M."/>
            <person name="Oren A."/>
            <person name="Chaudhuri R.R."/>
            <person name="La Ragione R."/>
            <person name="Hildebrand F."/>
            <person name="Pallen M.J."/>
        </authorList>
    </citation>
    <scope>NUCLEOTIDE SEQUENCE</scope>
    <source>
        <strain evidence="5">9794</strain>
    </source>
</reference>
<reference evidence="5" key="2">
    <citation type="submission" date="2021-09" db="EMBL/GenBank/DDBJ databases">
        <authorList>
            <person name="Gilroy R."/>
        </authorList>
    </citation>
    <scope>NUCLEOTIDE SEQUENCE</scope>
    <source>
        <strain evidence="5">9794</strain>
    </source>
</reference>
<organism evidence="5 6">
    <name type="scientific">Phocaeicola plebeius</name>
    <dbReference type="NCBI Taxonomy" id="310297"/>
    <lineage>
        <taxon>Bacteria</taxon>
        <taxon>Pseudomonadati</taxon>
        <taxon>Bacteroidota</taxon>
        <taxon>Bacteroidia</taxon>
        <taxon>Bacteroidales</taxon>
        <taxon>Bacteroidaceae</taxon>
        <taxon>Phocaeicola</taxon>
    </lineage>
</organism>
<dbReference type="Pfam" id="PF12833">
    <property type="entry name" value="HTH_18"/>
    <property type="match status" value="1"/>
</dbReference>
<dbReference type="SMART" id="SM00342">
    <property type="entry name" value="HTH_ARAC"/>
    <property type="match status" value="1"/>
</dbReference>
<proteinExistence type="predicted"/>
<dbReference type="Pfam" id="PF02311">
    <property type="entry name" value="AraC_binding"/>
    <property type="match status" value="1"/>
</dbReference>
<comment type="caution">
    <text evidence="5">The sequence shown here is derived from an EMBL/GenBank/DDBJ whole genome shotgun (WGS) entry which is preliminary data.</text>
</comment>
<evidence type="ECO:0000313" key="5">
    <source>
        <dbReference type="EMBL" id="HJF80150.1"/>
    </source>
</evidence>
<dbReference type="GO" id="GO:0003700">
    <property type="term" value="F:DNA-binding transcription factor activity"/>
    <property type="evidence" value="ECO:0007669"/>
    <property type="project" value="InterPro"/>
</dbReference>
<accession>A0A921HIL9</accession>
<dbReference type="InterPro" id="IPR018060">
    <property type="entry name" value="HTH_AraC"/>
</dbReference>
<evidence type="ECO:0000313" key="6">
    <source>
        <dbReference type="Proteomes" id="UP000722357"/>
    </source>
</evidence>
<dbReference type="EMBL" id="DYWE01000005">
    <property type="protein sequence ID" value="HJF80150.1"/>
    <property type="molecule type" value="Genomic_DNA"/>
</dbReference>
<dbReference type="Proteomes" id="UP000722357">
    <property type="component" value="Unassembled WGS sequence"/>
</dbReference>
<keyword evidence="2" id="KW-0238">DNA-binding</keyword>
<dbReference type="GO" id="GO:0043565">
    <property type="term" value="F:sequence-specific DNA binding"/>
    <property type="evidence" value="ECO:0007669"/>
    <property type="project" value="InterPro"/>
</dbReference>
<gene>
    <name evidence="5" type="ORF">K8V40_00580</name>
</gene>
<dbReference type="InterPro" id="IPR003313">
    <property type="entry name" value="AraC-bd"/>
</dbReference>
<sequence length="273" mass="31450">MIAQEILFADDFSFMASKEIDRYVTHALCHEGEASFHLAGQPFRMRKGDCIVITHGELVTDMSVSDDFRVTALYLLGEYALKNMPKNDYDVIGKLTLLRNPVLPLTEHEREVFMEDVNLIKRRYTGTDHHFHDELVGCLTMAFCLDIYDFHARIYENPQISKQGAAILTRFIDMLKSGEYVRHREVSYYASQLFITPKYLSEICKKTSGFSANFWISRFTITGITRLLAEKDLTLKTISDNFNFSSLPYFCRYVQNLLGVTPSEYREGLTSHG</sequence>
<dbReference type="PROSITE" id="PS01124">
    <property type="entry name" value="HTH_ARAC_FAMILY_2"/>
    <property type="match status" value="1"/>
</dbReference>
<name>A0A921HIL9_9BACT</name>
<evidence type="ECO:0000256" key="2">
    <source>
        <dbReference type="ARBA" id="ARBA00023125"/>
    </source>
</evidence>
<keyword evidence="1" id="KW-0805">Transcription regulation</keyword>
<evidence type="ECO:0000256" key="3">
    <source>
        <dbReference type="ARBA" id="ARBA00023163"/>
    </source>
</evidence>
<feature type="domain" description="HTH araC/xylS-type" evidence="4">
    <location>
        <begin position="169"/>
        <end position="268"/>
    </location>
</feature>
<evidence type="ECO:0000259" key="4">
    <source>
        <dbReference type="PROSITE" id="PS01124"/>
    </source>
</evidence>
<dbReference type="InterPro" id="IPR009057">
    <property type="entry name" value="Homeodomain-like_sf"/>
</dbReference>
<evidence type="ECO:0000256" key="1">
    <source>
        <dbReference type="ARBA" id="ARBA00023015"/>
    </source>
</evidence>